<evidence type="ECO:0000256" key="9">
    <source>
        <dbReference type="SAM" id="MobiDB-lite"/>
    </source>
</evidence>
<dbReference type="InterPro" id="IPR011545">
    <property type="entry name" value="DEAD/DEAH_box_helicase_dom"/>
</dbReference>
<dbReference type="Gene3D" id="3.40.50.300">
    <property type="entry name" value="P-loop containing nucleotide triphosphate hydrolases"/>
    <property type="match status" value="2"/>
</dbReference>
<dbReference type="PANTHER" id="PTHR47959:SF1">
    <property type="entry name" value="ATP-DEPENDENT RNA HELICASE DBPA"/>
    <property type="match status" value="1"/>
</dbReference>
<evidence type="ECO:0000256" key="3">
    <source>
        <dbReference type="ARBA" id="ARBA00022801"/>
    </source>
</evidence>
<feature type="compositionally biased region" description="Basic and acidic residues" evidence="9">
    <location>
        <begin position="161"/>
        <end position="172"/>
    </location>
</feature>
<comment type="catalytic activity">
    <reaction evidence="7">
        <text>ATP + H2O = ADP + phosphate + H(+)</text>
        <dbReference type="Rhea" id="RHEA:13065"/>
        <dbReference type="ChEBI" id="CHEBI:15377"/>
        <dbReference type="ChEBI" id="CHEBI:15378"/>
        <dbReference type="ChEBI" id="CHEBI:30616"/>
        <dbReference type="ChEBI" id="CHEBI:43474"/>
        <dbReference type="ChEBI" id="CHEBI:456216"/>
        <dbReference type="EC" id="3.6.4.13"/>
    </reaction>
</comment>
<feature type="region of interest" description="Disordered" evidence="9">
    <location>
        <begin position="74"/>
        <end position="175"/>
    </location>
</feature>
<dbReference type="GO" id="GO:0016787">
    <property type="term" value="F:hydrolase activity"/>
    <property type="evidence" value="ECO:0007669"/>
    <property type="project" value="UniProtKB-KW"/>
</dbReference>
<dbReference type="STRING" id="341454.A0A4S2N654"/>
<feature type="region of interest" description="Disordered" evidence="9">
    <location>
        <begin position="385"/>
        <end position="416"/>
    </location>
</feature>
<dbReference type="InterPro" id="IPR027417">
    <property type="entry name" value="P-loop_NTPase"/>
</dbReference>
<evidence type="ECO:0000256" key="4">
    <source>
        <dbReference type="ARBA" id="ARBA00022806"/>
    </source>
</evidence>
<keyword evidence="3 8" id="KW-0378">Hydrolase</keyword>
<evidence type="ECO:0000259" key="10">
    <source>
        <dbReference type="PROSITE" id="PS51192"/>
    </source>
</evidence>
<dbReference type="Proteomes" id="UP000298138">
    <property type="component" value="Unassembled WGS sequence"/>
</dbReference>
<comment type="similarity">
    <text evidence="8">Belongs to the DEAD box helicase family.</text>
</comment>
<keyword evidence="13" id="KW-1185">Reference proteome</keyword>
<dbReference type="GO" id="GO:0005829">
    <property type="term" value="C:cytosol"/>
    <property type="evidence" value="ECO:0007669"/>
    <property type="project" value="TreeGrafter"/>
</dbReference>
<evidence type="ECO:0000256" key="5">
    <source>
        <dbReference type="ARBA" id="ARBA00022840"/>
    </source>
</evidence>
<dbReference type="InterPro" id="IPR000629">
    <property type="entry name" value="RNA-helicase_DEAD-box_CS"/>
</dbReference>
<dbReference type="AlphaFoldDB" id="A0A4S2N654"/>
<dbReference type="GO" id="GO:0003724">
    <property type="term" value="F:RNA helicase activity"/>
    <property type="evidence" value="ECO:0007669"/>
    <property type="project" value="UniProtKB-EC"/>
</dbReference>
<dbReference type="InParanoid" id="A0A4S2N654"/>
<dbReference type="InterPro" id="IPR050079">
    <property type="entry name" value="DEAD_box_RNA_helicase"/>
</dbReference>
<dbReference type="OrthoDB" id="4310724at2759"/>
<evidence type="ECO:0000256" key="6">
    <source>
        <dbReference type="ARBA" id="ARBA00022884"/>
    </source>
</evidence>
<dbReference type="EC" id="3.6.4.13" evidence="1"/>
<feature type="domain" description="Helicase ATP-binding" evidence="10">
    <location>
        <begin position="221"/>
        <end position="450"/>
    </location>
</feature>
<dbReference type="FunCoup" id="A0A4S2N654">
    <property type="interactions" value="939"/>
</dbReference>
<dbReference type="EMBL" id="ML220112">
    <property type="protein sequence ID" value="TGZ84740.1"/>
    <property type="molecule type" value="Genomic_DNA"/>
</dbReference>
<evidence type="ECO:0000256" key="7">
    <source>
        <dbReference type="ARBA" id="ARBA00047984"/>
    </source>
</evidence>
<dbReference type="GO" id="GO:0005524">
    <property type="term" value="F:ATP binding"/>
    <property type="evidence" value="ECO:0007669"/>
    <property type="project" value="UniProtKB-KW"/>
</dbReference>
<keyword evidence="2 8" id="KW-0547">Nucleotide-binding</keyword>
<feature type="compositionally biased region" description="Low complexity" evidence="9">
    <location>
        <begin position="133"/>
        <end position="142"/>
    </location>
</feature>
<name>A0A4S2N654_9PEZI</name>
<dbReference type="SUPFAM" id="SSF52540">
    <property type="entry name" value="P-loop containing nucleoside triphosphate hydrolases"/>
    <property type="match status" value="1"/>
</dbReference>
<dbReference type="SMART" id="SM00490">
    <property type="entry name" value="HELICc"/>
    <property type="match status" value="1"/>
</dbReference>
<feature type="compositionally biased region" description="Acidic residues" evidence="9">
    <location>
        <begin position="385"/>
        <end position="399"/>
    </location>
</feature>
<evidence type="ECO:0000313" key="12">
    <source>
        <dbReference type="EMBL" id="TGZ84740.1"/>
    </source>
</evidence>
<keyword evidence="5 8" id="KW-0067">ATP-binding</keyword>
<keyword evidence="6" id="KW-0694">RNA-binding</keyword>
<dbReference type="Pfam" id="PF00271">
    <property type="entry name" value="Helicase_C"/>
    <property type="match status" value="1"/>
</dbReference>
<gene>
    <name evidence="12" type="ORF">EX30DRAFT_367881</name>
</gene>
<dbReference type="GO" id="GO:0003723">
    <property type="term" value="F:RNA binding"/>
    <property type="evidence" value="ECO:0007669"/>
    <property type="project" value="UniProtKB-KW"/>
</dbReference>
<dbReference type="InterPro" id="IPR001650">
    <property type="entry name" value="Helicase_C-like"/>
</dbReference>
<dbReference type="PROSITE" id="PS00039">
    <property type="entry name" value="DEAD_ATP_HELICASE"/>
    <property type="match status" value="1"/>
</dbReference>
<accession>A0A4S2N654</accession>
<evidence type="ECO:0000256" key="1">
    <source>
        <dbReference type="ARBA" id="ARBA00012552"/>
    </source>
</evidence>
<reference evidence="12 13" key="1">
    <citation type="submission" date="2019-04" db="EMBL/GenBank/DDBJ databases">
        <title>Comparative genomics and transcriptomics to analyze fruiting body development in filamentous ascomycetes.</title>
        <authorList>
            <consortium name="DOE Joint Genome Institute"/>
            <person name="Lutkenhaus R."/>
            <person name="Traeger S."/>
            <person name="Breuer J."/>
            <person name="Kuo A."/>
            <person name="Lipzen A."/>
            <person name="Pangilinan J."/>
            <person name="Dilworth D."/>
            <person name="Sandor L."/>
            <person name="Poggeler S."/>
            <person name="Barry K."/>
            <person name="Grigoriev I.V."/>
            <person name="Nowrousian M."/>
        </authorList>
    </citation>
    <scope>NUCLEOTIDE SEQUENCE [LARGE SCALE GENOMIC DNA]</scope>
    <source>
        <strain evidence="12 13">CBS 389.68</strain>
    </source>
</reference>
<evidence type="ECO:0000313" key="13">
    <source>
        <dbReference type="Proteomes" id="UP000298138"/>
    </source>
</evidence>
<feature type="compositionally biased region" description="Basic and acidic residues" evidence="9">
    <location>
        <begin position="78"/>
        <end position="93"/>
    </location>
</feature>
<evidence type="ECO:0000256" key="8">
    <source>
        <dbReference type="RuleBase" id="RU000492"/>
    </source>
</evidence>
<dbReference type="PANTHER" id="PTHR47959">
    <property type="entry name" value="ATP-DEPENDENT RNA HELICASE RHLE-RELATED"/>
    <property type="match status" value="1"/>
</dbReference>
<feature type="domain" description="Helicase C-terminal" evidence="11">
    <location>
        <begin position="506"/>
        <end position="657"/>
    </location>
</feature>
<proteinExistence type="inferred from homology"/>
<organism evidence="12 13">
    <name type="scientific">Ascodesmis nigricans</name>
    <dbReference type="NCBI Taxonomy" id="341454"/>
    <lineage>
        <taxon>Eukaryota</taxon>
        <taxon>Fungi</taxon>
        <taxon>Dikarya</taxon>
        <taxon>Ascomycota</taxon>
        <taxon>Pezizomycotina</taxon>
        <taxon>Pezizomycetes</taxon>
        <taxon>Pezizales</taxon>
        <taxon>Ascodesmidaceae</taxon>
        <taxon>Ascodesmis</taxon>
    </lineage>
</organism>
<feature type="region of interest" description="Disordered" evidence="9">
    <location>
        <begin position="1"/>
        <end position="30"/>
    </location>
</feature>
<evidence type="ECO:0000256" key="2">
    <source>
        <dbReference type="ARBA" id="ARBA00022741"/>
    </source>
</evidence>
<dbReference type="PROSITE" id="PS51194">
    <property type="entry name" value="HELICASE_CTER"/>
    <property type="match status" value="1"/>
</dbReference>
<dbReference type="Pfam" id="PF00270">
    <property type="entry name" value="DEAD"/>
    <property type="match status" value="1"/>
</dbReference>
<dbReference type="PROSITE" id="PS51192">
    <property type="entry name" value="HELICASE_ATP_BIND_1"/>
    <property type="match status" value="1"/>
</dbReference>
<dbReference type="InterPro" id="IPR014001">
    <property type="entry name" value="Helicase_ATP-bd"/>
</dbReference>
<dbReference type="SMART" id="SM00487">
    <property type="entry name" value="DEXDc"/>
    <property type="match status" value="1"/>
</dbReference>
<feature type="compositionally biased region" description="Acidic residues" evidence="9">
    <location>
        <begin position="94"/>
        <end position="126"/>
    </location>
</feature>
<evidence type="ECO:0000259" key="11">
    <source>
        <dbReference type="PROSITE" id="PS51194"/>
    </source>
</evidence>
<protein>
    <recommendedName>
        <fullName evidence="1">RNA helicase</fullName>
        <ecNumber evidence="1">3.6.4.13</ecNumber>
    </recommendedName>
</protein>
<keyword evidence="4 8" id="KW-0347">Helicase</keyword>
<sequence length="794" mass="88947">MVKIKRKHESTLSKPRKSESRKRARNDGPARLVSLDQLRWSKVQMPDRFDDAEGFYGLEEIDGVDVEMIEGKTTYKLLDPEGRGKDKLGQKEDSDADEPFSPEDGPEEEGEEEWQGFSDSPEDAEEPTTMAQDDTASAASEEPAPEVVDEPKTKKLKQKKPKAEKVPTKTEGDDVNPFALLEEDDDVDLPGWNSVDLSIPTLRALSKLSFGAPTAIQQASIPRILAGHHVIGKASTGSGKTLAFGIPILESYLSTEEPPSDDNDDDKKQQKEKLPLALVLAPTRELAHQIRDHLTALSQFAPDFRITTLTGGLSLQKQLRQLENGSDLIIATPGRLWEIVSEGIGWIDKLRRGLRFLVIDEADRLLQEGHFKEVEEVINLLNKNEEEDSDVESNDDAPPLEDLQQEPRTGKKKKKVAAKLPRRQVLVFSATFHKGLQQKLAGKGKKDWKGSLGSGDLMEQNESIEWLLRRLNFGNQTPKFVDVNPVSQMAENLREGIVECGAMEKDLYLYYLLLRYPCRTLVFTNSISSVKRLSPLLTELQLPASPLHSNMIQKARLRNLERFSSPSTPNSILIATDVAARGLDIKNVEMVIHYHVPRTADMYVHRSGRTARAADRGVSVLLCAPEELQGVRRLVAKVHDEAKAKDSLGRYNIKSFSVDRDLAKRLKPRLDLAKKIADSTVEKQKKSKEDDWLKTAAEELGVDYDSEEFEKRKVGKKGERGKMKREKAAGIGKDEVTAMRRQLKELLAKKVNAGFSTRYLTSGTVNIAQALLDGDKMHENIMGVEKMRVVDERM</sequence>
<dbReference type="CDD" id="cd18787">
    <property type="entry name" value="SF2_C_DEAD"/>
    <property type="match status" value="1"/>
</dbReference>